<dbReference type="RefSeq" id="WP_108884653.1">
    <property type="nucleotide sequence ID" value="NZ_OMOJ01000001.1"/>
</dbReference>
<dbReference type="Proteomes" id="UP000244904">
    <property type="component" value="Unassembled WGS sequence"/>
</dbReference>
<dbReference type="Pfam" id="PF04940">
    <property type="entry name" value="BLUF"/>
    <property type="match status" value="1"/>
</dbReference>
<dbReference type="PROSITE" id="PS50925">
    <property type="entry name" value="BLUF"/>
    <property type="match status" value="1"/>
</dbReference>
<dbReference type="InterPro" id="IPR036046">
    <property type="entry name" value="Acylphosphatase-like_dom_sf"/>
</dbReference>
<gene>
    <name evidence="2" type="primary">bluF</name>
    <name evidence="2" type="ORF">PRI8871_00562</name>
</gene>
<dbReference type="GO" id="GO:0071949">
    <property type="term" value="F:FAD binding"/>
    <property type="evidence" value="ECO:0007669"/>
    <property type="project" value="InterPro"/>
</dbReference>
<protein>
    <submittedName>
        <fullName evidence="2">Blue light- and temperature-regulated antirepressor BluF</fullName>
    </submittedName>
</protein>
<dbReference type="GO" id="GO:0009882">
    <property type="term" value="F:blue light photoreceptor activity"/>
    <property type="evidence" value="ECO:0007669"/>
    <property type="project" value="InterPro"/>
</dbReference>
<reference evidence="3" key="1">
    <citation type="submission" date="2018-03" db="EMBL/GenBank/DDBJ databases">
        <authorList>
            <person name="Rodrigo-Torres L."/>
            <person name="Arahal R. D."/>
            <person name="Lucena T."/>
        </authorList>
    </citation>
    <scope>NUCLEOTIDE SEQUENCE [LARGE SCALE GENOMIC DNA]</scope>
    <source>
        <strain evidence="3">CECT 8871</strain>
    </source>
</reference>
<keyword evidence="3" id="KW-1185">Reference proteome</keyword>
<dbReference type="EMBL" id="OMOJ01000001">
    <property type="protein sequence ID" value="SPF77973.1"/>
    <property type="molecule type" value="Genomic_DNA"/>
</dbReference>
<accession>A0A2R8APL6</accession>
<dbReference type="AlphaFoldDB" id="A0A2R8APL6"/>
<sequence length="160" mass="17849">MSQTGFQPLYQLMYTSLAVHGFGTRQMRAMLPHIRSNNLKHDLSGMLLFADGEFFQVLEGPRNAVKAVFAAIELDERHSCITVLREGIIARRAFTDWSMGFAEISPEDLSGVDGMNDFYLGGTCYSEMKPGWEKVMITSFMRGKWPGLSEKADATSGIPD</sequence>
<dbReference type="InterPro" id="IPR007024">
    <property type="entry name" value="BLUF_domain"/>
</dbReference>
<dbReference type="SMART" id="SM01034">
    <property type="entry name" value="BLUF"/>
    <property type="match status" value="1"/>
</dbReference>
<organism evidence="2 3">
    <name type="scientific">Pseudoprimorskyibacter insulae</name>
    <dbReference type="NCBI Taxonomy" id="1695997"/>
    <lineage>
        <taxon>Bacteria</taxon>
        <taxon>Pseudomonadati</taxon>
        <taxon>Pseudomonadota</taxon>
        <taxon>Alphaproteobacteria</taxon>
        <taxon>Rhodobacterales</taxon>
        <taxon>Paracoccaceae</taxon>
        <taxon>Pseudoprimorskyibacter</taxon>
    </lineage>
</organism>
<evidence type="ECO:0000259" key="1">
    <source>
        <dbReference type="PROSITE" id="PS50925"/>
    </source>
</evidence>
<name>A0A2R8APL6_9RHOB</name>
<dbReference type="OrthoDB" id="196105at2"/>
<dbReference type="SUPFAM" id="SSF54975">
    <property type="entry name" value="Acylphosphatase/BLUF domain-like"/>
    <property type="match status" value="1"/>
</dbReference>
<evidence type="ECO:0000313" key="3">
    <source>
        <dbReference type="Proteomes" id="UP000244904"/>
    </source>
</evidence>
<proteinExistence type="predicted"/>
<dbReference type="Gene3D" id="3.30.70.100">
    <property type="match status" value="1"/>
</dbReference>
<evidence type="ECO:0000313" key="2">
    <source>
        <dbReference type="EMBL" id="SPF77973.1"/>
    </source>
</evidence>
<feature type="domain" description="BLUF" evidence="1">
    <location>
        <begin position="9"/>
        <end position="100"/>
    </location>
</feature>